<dbReference type="AlphaFoldDB" id="A0A0A1U5T9"/>
<dbReference type="OrthoDB" id="339325at2759"/>
<dbReference type="SMART" id="SM00181">
    <property type="entry name" value="EGF"/>
    <property type="match status" value="5"/>
</dbReference>
<name>A0A0A1U5T9_ENTIV</name>
<keyword evidence="8" id="KW-0808">Transferase</keyword>
<evidence type="ECO:0000259" key="7">
    <source>
        <dbReference type="PROSITE" id="PS50011"/>
    </source>
</evidence>
<dbReference type="GO" id="GO:0005524">
    <property type="term" value="F:ATP binding"/>
    <property type="evidence" value="ECO:0007669"/>
    <property type="project" value="UniProtKB-UniRule"/>
</dbReference>
<dbReference type="InterPro" id="IPR006212">
    <property type="entry name" value="Furin_repeat"/>
</dbReference>
<keyword evidence="5" id="KW-1133">Transmembrane helix</keyword>
<accession>A0A0A1U5T9</accession>
<dbReference type="Proteomes" id="UP000014680">
    <property type="component" value="Unassembled WGS sequence"/>
</dbReference>
<dbReference type="SMART" id="SM00261">
    <property type="entry name" value="FU"/>
    <property type="match status" value="7"/>
</dbReference>
<keyword evidence="9" id="KW-1185">Reference proteome</keyword>
<dbReference type="PROSITE" id="PS50011">
    <property type="entry name" value="PROTEIN_KINASE_DOM"/>
    <property type="match status" value="1"/>
</dbReference>
<keyword evidence="3 4" id="KW-0067">ATP-binding</keyword>
<evidence type="ECO:0000313" key="8">
    <source>
        <dbReference type="EMBL" id="ELP89742.1"/>
    </source>
</evidence>
<evidence type="ECO:0000313" key="9">
    <source>
        <dbReference type="Proteomes" id="UP000014680"/>
    </source>
</evidence>
<sequence>MLFLFLLKAFCVVYATCAESSNCKTCHSNGKCIACKDGFYYPSVDGFCVLRNSIIHCKNYDQLKCTECEIGYYLDSQECKTCTSNCDYCTETRCIQCAAEYTLIDSRTCKKCDVESTNAGLNYTACGRCDTSHYFDVTSKQCNACVENCLHCTTSDNCLQCKQGFYNTNNSCVALEHCDYSYGEHCEVCASRYYLEQGRCYECSDHCLNCMDSTRCVLCDIEYTLFNGNCVDTIANCKSQNPVQGCVECVDTYYLTLNSTCSQCPSECHTCSNATNCLTCAEDYYRDERNICVQKDDNCLVADQLGCVVCDTLYYLETTNFNGKLNTSKTCKKCDENCLACHYNSSWCTGCTDNNLIYENTEATQMYSDLTSLSKTIYGCKEWTIESHCTKLTSGFCTTCDSSTFLKGIECIQCHESCASCTSSSFCESCKNTETEHYWRPPSQSNLNEDLKGFCHLVDLTNLDWNFSECSTKITTSGCNSCHEGYYSQDGVCSICPSRCFGCKVNEDLDLQSTTDTSSSSTDSLLCTSCRDGYFLLLSEGVCKQCEEIASCLKCDDSGCLQCSDGYTVSTDALMCNKKNTALVVSLVIVFIVIFIIIVVVIISAIIWKKRREQKQRETEIRPFRVSSDIEMALLTADNENFPLKTDKWELTFGLKGTKAIVNKEYTEKVQVINSTTKQFYYEILANPSHRYNLQITPMHQVLNPGYAIEIEFKITLLCTAMVKDDVGIIAMDVDENNKETAKIKVLIESDLSTKLDHTELKPIMPAIGEGAFGLVFKGTYRGLEVAIKKMKARNMTEEQEKEFNHEVTLLQQLRHQMIVNLIGAVYTEGEVSIVTEFAEYGSLSKIWGKYLINLELKVKLLDDLAVAIEYLHRSQFLHRDIKGENVLVYSLNHNNTVCGKLTDFGTCRSISESALNIKELSSGIGTPTYMSPESLQGLTTYSYPVDIYAFGVVMYETFIEKAGYTDTKIFNQPWVIPQFVIEGKRLERPKETPDYYWTLLEKCWAQNPEERPSAIKVVETIATWDLNFNKYYITKE</sequence>
<dbReference type="Gene3D" id="1.10.510.10">
    <property type="entry name" value="Transferase(Phosphotransferase) domain 1"/>
    <property type="match status" value="1"/>
</dbReference>
<dbReference type="PROSITE" id="PS00108">
    <property type="entry name" value="PROTEIN_KINASE_ST"/>
    <property type="match status" value="1"/>
</dbReference>
<keyword evidence="5" id="KW-0812">Transmembrane</keyword>
<dbReference type="InterPro" id="IPR009030">
    <property type="entry name" value="Growth_fac_rcpt_cys_sf"/>
</dbReference>
<dbReference type="EMBL" id="KB206573">
    <property type="protein sequence ID" value="ELP89742.1"/>
    <property type="molecule type" value="Genomic_DNA"/>
</dbReference>
<keyword evidence="2 4" id="KW-0547">Nucleotide-binding</keyword>
<dbReference type="InterPro" id="IPR053215">
    <property type="entry name" value="TKL_Ser/Thr_kinase"/>
</dbReference>
<dbReference type="GeneID" id="14888775"/>
<dbReference type="PRINTS" id="PR00109">
    <property type="entry name" value="TYRKINASE"/>
</dbReference>
<keyword evidence="6" id="KW-0732">Signal</keyword>
<gene>
    <name evidence="8" type="ORF">EIN_424240</name>
</gene>
<dbReference type="RefSeq" id="XP_004256513.1">
    <property type="nucleotide sequence ID" value="XM_004256465.1"/>
</dbReference>
<evidence type="ECO:0000256" key="4">
    <source>
        <dbReference type="PROSITE-ProRule" id="PRU10141"/>
    </source>
</evidence>
<dbReference type="KEGG" id="eiv:EIN_424240"/>
<protein>
    <submittedName>
        <fullName evidence="8">Serine-threonine protein kinase, putative</fullName>
        <ecNumber evidence="8">2.7.10.2</ecNumber>
    </submittedName>
</protein>
<dbReference type="VEuPathDB" id="AmoebaDB:EIN_424240"/>
<dbReference type="InterPro" id="IPR011009">
    <property type="entry name" value="Kinase-like_dom_sf"/>
</dbReference>
<dbReference type="SMART" id="SM00220">
    <property type="entry name" value="S_TKc"/>
    <property type="match status" value="1"/>
</dbReference>
<dbReference type="GO" id="GO:0004674">
    <property type="term" value="F:protein serine/threonine kinase activity"/>
    <property type="evidence" value="ECO:0007669"/>
    <property type="project" value="UniProtKB-KW"/>
</dbReference>
<dbReference type="PROSITE" id="PS00107">
    <property type="entry name" value="PROTEIN_KINASE_ATP"/>
    <property type="match status" value="1"/>
</dbReference>
<dbReference type="Pfam" id="PF07714">
    <property type="entry name" value="PK_Tyr_Ser-Thr"/>
    <property type="match status" value="1"/>
</dbReference>
<dbReference type="InterPro" id="IPR001245">
    <property type="entry name" value="Ser-Thr/Tyr_kinase_cat_dom"/>
</dbReference>
<dbReference type="PANTHER" id="PTHR45756:SF1">
    <property type="entry name" value="PROTEIN KINASE DOMAIN CONTAINING PROTEIN"/>
    <property type="match status" value="1"/>
</dbReference>
<dbReference type="InterPro" id="IPR000742">
    <property type="entry name" value="EGF"/>
</dbReference>
<feature type="domain" description="Protein kinase" evidence="7">
    <location>
        <begin position="762"/>
        <end position="1033"/>
    </location>
</feature>
<dbReference type="SUPFAM" id="SSF56112">
    <property type="entry name" value="Protein kinase-like (PK-like)"/>
    <property type="match status" value="1"/>
</dbReference>
<evidence type="ECO:0000256" key="2">
    <source>
        <dbReference type="ARBA" id="ARBA00022741"/>
    </source>
</evidence>
<dbReference type="InterPro" id="IPR017441">
    <property type="entry name" value="Protein_kinase_ATP_BS"/>
</dbReference>
<dbReference type="OMA" id="NTETEHY"/>
<keyword evidence="1" id="KW-0723">Serine/threonine-protein kinase</keyword>
<dbReference type="GO" id="GO:0004715">
    <property type="term" value="F:non-membrane spanning protein tyrosine kinase activity"/>
    <property type="evidence" value="ECO:0007669"/>
    <property type="project" value="UniProtKB-EC"/>
</dbReference>
<dbReference type="SUPFAM" id="SSF57184">
    <property type="entry name" value="Growth factor receptor domain"/>
    <property type="match status" value="4"/>
</dbReference>
<dbReference type="Gene3D" id="2.10.220.10">
    <property type="entry name" value="Hormone Receptor, Insulin-like Growth Factor Receptor 1, Chain A, domain 2"/>
    <property type="match status" value="2"/>
</dbReference>
<evidence type="ECO:0000256" key="6">
    <source>
        <dbReference type="SAM" id="SignalP"/>
    </source>
</evidence>
<keyword evidence="5" id="KW-0472">Membrane</keyword>
<keyword evidence="8" id="KW-0418">Kinase</keyword>
<proteinExistence type="predicted"/>
<dbReference type="PANTHER" id="PTHR45756">
    <property type="entry name" value="PALMITOYLTRANSFERASE"/>
    <property type="match status" value="1"/>
</dbReference>
<feature type="chain" id="PRO_5001990845" evidence="6">
    <location>
        <begin position="19"/>
        <end position="1037"/>
    </location>
</feature>
<evidence type="ECO:0000256" key="1">
    <source>
        <dbReference type="ARBA" id="ARBA00022527"/>
    </source>
</evidence>
<dbReference type="EC" id="2.7.10.2" evidence="8"/>
<dbReference type="InterPro" id="IPR008271">
    <property type="entry name" value="Ser/Thr_kinase_AS"/>
</dbReference>
<evidence type="ECO:0000256" key="5">
    <source>
        <dbReference type="SAM" id="Phobius"/>
    </source>
</evidence>
<organism evidence="8 9">
    <name type="scientific">Entamoeba invadens IP1</name>
    <dbReference type="NCBI Taxonomy" id="370355"/>
    <lineage>
        <taxon>Eukaryota</taxon>
        <taxon>Amoebozoa</taxon>
        <taxon>Evosea</taxon>
        <taxon>Archamoebae</taxon>
        <taxon>Mastigamoebida</taxon>
        <taxon>Entamoebidae</taxon>
        <taxon>Entamoeba</taxon>
    </lineage>
</organism>
<feature type="transmembrane region" description="Helical" evidence="5">
    <location>
        <begin position="583"/>
        <end position="608"/>
    </location>
</feature>
<dbReference type="InterPro" id="IPR000719">
    <property type="entry name" value="Prot_kinase_dom"/>
</dbReference>
<feature type="signal peptide" evidence="6">
    <location>
        <begin position="1"/>
        <end position="18"/>
    </location>
</feature>
<evidence type="ECO:0000256" key="3">
    <source>
        <dbReference type="ARBA" id="ARBA00022840"/>
    </source>
</evidence>
<feature type="binding site" evidence="4">
    <location>
        <position position="790"/>
    </location>
    <ligand>
        <name>ATP</name>
        <dbReference type="ChEBI" id="CHEBI:30616"/>
    </ligand>
</feature>
<reference evidence="8 9" key="1">
    <citation type="submission" date="2012-10" db="EMBL/GenBank/DDBJ databases">
        <authorList>
            <person name="Zafar N."/>
            <person name="Inman J."/>
            <person name="Hall N."/>
            <person name="Lorenzi H."/>
            <person name="Caler E."/>
        </authorList>
    </citation>
    <scope>NUCLEOTIDE SEQUENCE [LARGE SCALE GENOMIC DNA]</scope>
    <source>
        <strain evidence="8 9">IP1</strain>
    </source>
</reference>
<dbReference type="Gene3D" id="3.30.200.20">
    <property type="entry name" value="Phosphorylase Kinase, domain 1"/>
    <property type="match status" value="1"/>
</dbReference>